<evidence type="ECO:0000313" key="2">
    <source>
        <dbReference type="EMBL" id="KAA0056549.1"/>
    </source>
</evidence>
<feature type="transmembrane region" description="Helical" evidence="1">
    <location>
        <begin position="149"/>
        <end position="172"/>
    </location>
</feature>
<dbReference type="EMBL" id="SSTD01015385">
    <property type="protein sequence ID" value="TYK02713.1"/>
    <property type="molecule type" value="Genomic_DNA"/>
</dbReference>
<keyword evidence="1" id="KW-0472">Membrane</keyword>
<dbReference type="AlphaFoldDB" id="A0A5D3BSQ7"/>
<keyword evidence="1" id="KW-0812">Transmembrane</keyword>
<organism evidence="3 5">
    <name type="scientific">Cucumis melo var. makuwa</name>
    <name type="common">Oriental melon</name>
    <dbReference type="NCBI Taxonomy" id="1194695"/>
    <lineage>
        <taxon>Eukaryota</taxon>
        <taxon>Viridiplantae</taxon>
        <taxon>Streptophyta</taxon>
        <taxon>Embryophyta</taxon>
        <taxon>Tracheophyta</taxon>
        <taxon>Spermatophyta</taxon>
        <taxon>Magnoliopsida</taxon>
        <taxon>eudicotyledons</taxon>
        <taxon>Gunneridae</taxon>
        <taxon>Pentapetalae</taxon>
        <taxon>rosids</taxon>
        <taxon>fabids</taxon>
        <taxon>Cucurbitales</taxon>
        <taxon>Cucurbitaceae</taxon>
        <taxon>Benincaseae</taxon>
        <taxon>Cucumis</taxon>
    </lineage>
</organism>
<evidence type="ECO:0000313" key="3">
    <source>
        <dbReference type="EMBL" id="TYK02713.1"/>
    </source>
</evidence>
<evidence type="ECO:0000256" key="1">
    <source>
        <dbReference type="SAM" id="Phobius"/>
    </source>
</evidence>
<keyword evidence="1" id="KW-1133">Transmembrane helix</keyword>
<comment type="caution">
    <text evidence="3">The sequence shown here is derived from an EMBL/GenBank/DDBJ whole genome shotgun (WGS) entry which is preliminary data.</text>
</comment>
<evidence type="ECO:0000313" key="5">
    <source>
        <dbReference type="Proteomes" id="UP000321947"/>
    </source>
</evidence>
<protein>
    <submittedName>
        <fullName evidence="3">F-box protein</fullName>
    </submittedName>
</protein>
<proteinExistence type="predicted"/>
<sequence length="182" mass="20793">MARNIGCKMEFTPTYFRTSRSSLSSARKPSLKTSCVRLSLKRSWVRLSSFRSSSRNKFVRSKPQVRHKPPLLKLCCVRTTLSSEVASVRRLKVFDVVMRRLKMKLNRLWVDLLAHIFAMITSFTDLAQACGVCRKWKEGVKLSLGRRNSLSLLVGRWMITPLLALFAMPTVFGTSTCNLSLF</sequence>
<dbReference type="EMBL" id="SSTE01007373">
    <property type="protein sequence ID" value="KAA0056549.1"/>
    <property type="molecule type" value="Genomic_DNA"/>
</dbReference>
<accession>A0A5D3BSQ7</accession>
<dbReference type="STRING" id="1194695.A0A5D3BSQ7"/>
<name>A0A5D3BSQ7_CUCMM</name>
<reference evidence="4 5" key="1">
    <citation type="submission" date="2019-08" db="EMBL/GenBank/DDBJ databases">
        <title>Draft genome sequences of two oriental melons (Cucumis melo L. var makuwa).</title>
        <authorList>
            <person name="Kwon S.-Y."/>
        </authorList>
    </citation>
    <scope>NUCLEOTIDE SEQUENCE [LARGE SCALE GENOMIC DNA]</scope>
    <source>
        <strain evidence="5">cv. Chang Bougi</strain>
        <strain evidence="4">cv. SW 3</strain>
        <tissue evidence="3">Leaf</tissue>
    </source>
</reference>
<dbReference type="Proteomes" id="UP000321947">
    <property type="component" value="Unassembled WGS sequence"/>
</dbReference>
<dbReference type="OrthoDB" id="550575at2759"/>
<gene>
    <name evidence="3" type="ORF">E5676_scaffold1154G00110</name>
    <name evidence="2" type="ORF">E6C27_scaffold288G00510</name>
</gene>
<dbReference type="Proteomes" id="UP000321393">
    <property type="component" value="Unassembled WGS sequence"/>
</dbReference>
<evidence type="ECO:0000313" key="4">
    <source>
        <dbReference type="Proteomes" id="UP000321393"/>
    </source>
</evidence>